<protein>
    <submittedName>
        <fullName evidence="2">Uncharacterized protein</fullName>
    </submittedName>
</protein>
<evidence type="ECO:0000313" key="3">
    <source>
        <dbReference type="Proteomes" id="UP000472261"/>
    </source>
</evidence>
<evidence type="ECO:0000256" key="1">
    <source>
        <dbReference type="SAM" id="MobiDB-lite"/>
    </source>
</evidence>
<feature type="region of interest" description="Disordered" evidence="1">
    <location>
        <begin position="1"/>
        <end position="94"/>
    </location>
</feature>
<dbReference type="Ensembl" id="ENSPCLT00000033045.1">
    <property type="protein sequence ID" value="ENSPCLP00000023788.1"/>
    <property type="gene ID" value="ENSPCLG00000020989.1"/>
</dbReference>
<dbReference type="AlphaFoldDB" id="A0A669QZA2"/>
<reference evidence="2" key="1">
    <citation type="submission" date="2025-08" db="UniProtKB">
        <authorList>
            <consortium name="Ensembl"/>
        </authorList>
    </citation>
    <scope>IDENTIFICATION</scope>
</reference>
<keyword evidence="3" id="KW-1185">Reference proteome</keyword>
<dbReference type="Proteomes" id="UP000472261">
    <property type="component" value="Unplaced"/>
</dbReference>
<sequence>QSQRAARKAEAGGQPAPERRSEVGQLCTNFALRDPGLWPPGAPQLHAAPAPKGRGSEMQRSSQHLRSETERLAGAAPRQPLADGLDRQAFEETNPLNAEMGMRLIHPRHPNWWLPWQTKAVPWHCRH</sequence>
<organism evidence="2 3">
    <name type="scientific">Phasianus colchicus</name>
    <name type="common">Common pheasant</name>
    <dbReference type="NCBI Taxonomy" id="9054"/>
    <lineage>
        <taxon>Eukaryota</taxon>
        <taxon>Metazoa</taxon>
        <taxon>Chordata</taxon>
        <taxon>Craniata</taxon>
        <taxon>Vertebrata</taxon>
        <taxon>Euteleostomi</taxon>
        <taxon>Archelosauria</taxon>
        <taxon>Archosauria</taxon>
        <taxon>Dinosauria</taxon>
        <taxon>Saurischia</taxon>
        <taxon>Theropoda</taxon>
        <taxon>Coelurosauria</taxon>
        <taxon>Aves</taxon>
        <taxon>Neognathae</taxon>
        <taxon>Galloanserae</taxon>
        <taxon>Galliformes</taxon>
        <taxon>Phasianidae</taxon>
        <taxon>Phasianinae</taxon>
        <taxon>Phasianus</taxon>
    </lineage>
</organism>
<reference evidence="2" key="2">
    <citation type="submission" date="2025-09" db="UniProtKB">
        <authorList>
            <consortium name="Ensembl"/>
        </authorList>
    </citation>
    <scope>IDENTIFICATION</scope>
</reference>
<name>A0A669QZA2_PHACC</name>
<evidence type="ECO:0000313" key="2">
    <source>
        <dbReference type="Ensembl" id="ENSPCLP00000023788.1"/>
    </source>
</evidence>
<accession>A0A669QZA2</accession>
<proteinExistence type="predicted"/>